<gene>
    <name evidence="2" type="ORF">R1sor_006602</name>
</gene>
<evidence type="ECO:0000256" key="1">
    <source>
        <dbReference type="SAM" id="Coils"/>
    </source>
</evidence>
<dbReference type="EMBL" id="JBJQOH010000003">
    <property type="protein sequence ID" value="KAL3692951.1"/>
    <property type="molecule type" value="Genomic_DNA"/>
</dbReference>
<sequence length="589" mass="67536">MGPEVSGKRLHTVKLMEPEFLLDYCNESSADIILGSQFIPYSFKELNEVDLVEFSALQALKMIKYVTAVQRHCILVDVFFWTIFNTDVEGDRLVIKGANGNAHVIGWPEIAVAFGSQHDPKEEFRSTKVMQSKLRDLHPDLFLPQAMESNPNKKLVNGQRYEECLYYREAAPYGPTYYLMTIVAELFWSAGRAPRFLTPMVYAYLQSLNGHQTNWAKAILHSLRMEISSLQNRGKTRENQKTRAIMWAPVLLQVVYAFRSTIFAGTPLQEADTWLMWSHMTKDGDMTLSSLVARFPDPIINLQDVCENCLLLEQIPLATPMSCTEIQPYRKGFCRTKITVKRKRVQGKRLRRNVLEETFQENSEPGEEYVTPVLDVRTVCEGDHSVKASTSCSPPANLQQLGQLLGSEVADLVILKCKDFWREVQEEAGNAGTWKRKHDDLLRDNGDLASEDFRKQLLTLEENLKEKTAQLQEEQSSKEWLQEQYNFMSEQLREKQESLLDTRAEATEVKVRMTTLECSILRLEDELRCKESLLTEAQREIETIKTESRPVVEALKDKLSTLEAELSAKTLAWQKYKNALNSLNSQLIV</sequence>
<feature type="coiled-coil region" evidence="1">
    <location>
        <begin position="450"/>
        <end position="572"/>
    </location>
</feature>
<evidence type="ECO:0000313" key="3">
    <source>
        <dbReference type="Proteomes" id="UP001633002"/>
    </source>
</evidence>
<dbReference type="AlphaFoldDB" id="A0ABD3HS59"/>
<name>A0ABD3HS59_9MARC</name>
<dbReference type="Proteomes" id="UP001633002">
    <property type="component" value="Unassembled WGS sequence"/>
</dbReference>
<keyword evidence="3" id="KW-1185">Reference proteome</keyword>
<comment type="caution">
    <text evidence="2">The sequence shown here is derived from an EMBL/GenBank/DDBJ whole genome shotgun (WGS) entry which is preliminary data.</text>
</comment>
<evidence type="ECO:0008006" key="4">
    <source>
        <dbReference type="Google" id="ProtNLM"/>
    </source>
</evidence>
<evidence type="ECO:0000313" key="2">
    <source>
        <dbReference type="EMBL" id="KAL3692951.1"/>
    </source>
</evidence>
<reference evidence="2 3" key="1">
    <citation type="submission" date="2024-09" db="EMBL/GenBank/DDBJ databases">
        <title>Chromosome-scale assembly of Riccia sorocarpa.</title>
        <authorList>
            <person name="Paukszto L."/>
        </authorList>
    </citation>
    <scope>NUCLEOTIDE SEQUENCE [LARGE SCALE GENOMIC DNA]</scope>
    <source>
        <strain evidence="2">LP-2024</strain>
        <tissue evidence="2">Aerial parts of the thallus</tissue>
    </source>
</reference>
<keyword evidence="1" id="KW-0175">Coiled coil</keyword>
<accession>A0ABD3HS59</accession>
<protein>
    <recommendedName>
        <fullName evidence="4">Aminotransferase-like plant mobile domain-containing protein</fullName>
    </recommendedName>
</protein>
<proteinExistence type="predicted"/>
<organism evidence="2 3">
    <name type="scientific">Riccia sorocarpa</name>
    <dbReference type="NCBI Taxonomy" id="122646"/>
    <lineage>
        <taxon>Eukaryota</taxon>
        <taxon>Viridiplantae</taxon>
        <taxon>Streptophyta</taxon>
        <taxon>Embryophyta</taxon>
        <taxon>Marchantiophyta</taxon>
        <taxon>Marchantiopsida</taxon>
        <taxon>Marchantiidae</taxon>
        <taxon>Marchantiales</taxon>
        <taxon>Ricciaceae</taxon>
        <taxon>Riccia</taxon>
    </lineage>
</organism>